<evidence type="ECO:0000313" key="4">
    <source>
        <dbReference type="EMBL" id="EHN12395.1"/>
    </source>
</evidence>
<sequence length="260" mass="27014">MSAAGTTVTCGWPTDAVAELTLRRPHRHNAVDEQLVEDLHAALHEAELGGAAALLLVGEGPSFCSGHDLAAPAMSAEDTRRHVERLQDVSRILRAGVPSVAAVHGYALGAGFELALSCDLVVAAEDARFGLPEVPMGLAIGGGASAVLVRAVGAQRARQLVLLGERFGAARAAELGLVVEVAPLAAARDRALALAQRLAEQPREALAVAKQLLQAVDDDELEPAYERETEAMLAAAGSAEAEGAARTFAAAKRTDEERGR</sequence>
<dbReference type="EMBL" id="AGUD01000028">
    <property type="protein sequence ID" value="EHN12395.1"/>
    <property type="molecule type" value="Genomic_DNA"/>
</dbReference>
<dbReference type="Gene3D" id="3.90.226.10">
    <property type="entry name" value="2-enoyl-CoA Hydratase, Chain A, domain 1"/>
    <property type="match status" value="1"/>
</dbReference>
<comment type="caution">
    <text evidence="4">The sequence shown here is derived from an EMBL/GenBank/DDBJ whole genome shotgun (WGS) entry which is preliminary data.</text>
</comment>
<dbReference type="SUPFAM" id="SSF52096">
    <property type="entry name" value="ClpP/crotonase"/>
    <property type="match status" value="1"/>
</dbReference>
<dbReference type="AlphaFoldDB" id="H0E1Q2"/>
<organism evidence="4 5">
    <name type="scientific">Patulibacter medicamentivorans</name>
    <dbReference type="NCBI Taxonomy" id="1097667"/>
    <lineage>
        <taxon>Bacteria</taxon>
        <taxon>Bacillati</taxon>
        <taxon>Actinomycetota</taxon>
        <taxon>Thermoleophilia</taxon>
        <taxon>Solirubrobacterales</taxon>
        <taxon>Patulibacteraceae</taxon>
        <taxon>Patulibacter</taxon>
    </lineage>
</organism>
<dbReference type="PANTHER" id="PTHR11941">
    <property type="entry name" value="ENOYL-COA HYDRATASE-RELATED"/>
    <property type="match status" value="1"/>
</dbReference>
<dbReference type="EC" id="4.2.1.17" evidence="4"/>
<dbReference type="PROSITE" id="PS00166">
    <property type="entry name" value="ENOYL_COA_HYDRATASE"/>
    <property type="match status" value="1"/>
</dbReference>
<evidence type="ECO:0000313" key="5">
    <source>
        <dbReference type="Proteomes" id="UP000005143"/>
    </source>
</evidence>
<keyword evidence="5" id="KW-1185">Reference proteome</keyword>
<gene>
    <name evidence="4" type="ORF">PAI11_07140</name>
</gene>
<name>H0E1Q2_9ACTN</name>
<reference evidence="4 5" key="1">
    <citation type="journal article" date="2013" name="Biodegradation">
        <title>Quantitative proteomic analysis of ibuprofen-degrading Patulibacter sp. strain I11.</title>
        <authorList>
            <person name="Almeida B."/>
            <person name="Kjeldal H."/>
            <person name="Lolas I."/>
            <person name="Knudsen A.D."/>
            <person name="Carvalho G."/>
            <person name="Nielsen K.L."/>
            <person name="Barreto Crespo M.T."/>
            <person name="Stensballe A."/>
            <person name="Nielsen J.L."/>
        </authorList>
    </citation>
    <scope>NUCLEOTIDE SEQUENCE [LARGE SCALE GENOMIC DNA]</scope>
    <source>
        <strain evidence="4 5">I11</strain>
    </source>
</reference>
<proteinExistence type="inferred from homology"/>
<feature type="compositionally biased region" description="Low complexity" evidence="3">
    <location>
        <begin position="236"/>
        <end position="251"/>
    </location>
</feature>
<keyword evidence="4" id="KW-0456">Lyase</keyword>
<dbReference type="CDD" id="cd06558">
    <property type="entry name" value="crotonase-like"/>
    <property type="match status" value="1"/>
</dbReference>
<dbReference type="InterPro" id="IPR018376">
    <property type="entry name" value="Enoyl-CoA_hyd/isom_CS"/>
</dbReference>
<evidence type="ECO:0000256" key="2">
    <source>
        <dbReference type="RuleBase" id="RU003707"/>
    </source>
</evidence>
<dbReference type="InterPro" id="IPR029045">
    <property type="entry name" value="ClpP/crotonase-like_dom_sf"/>
</dbReference>
<comment type="similarity">
    <text evidence="1 2">Belongs to the enoyl-CoA hydratase/isomerase family.</text>
</comment>
<dbReference type="Pfam" id="PF00378">
    <property type="entry name" value="ECH_1"/>
    <property type="match status" value="1"/>
</dbReference>
<dbReference type="RefSeq" id="WP_007570965.1">
    <property type="nucleotide sequence ID" value="NZ_AGUD01000028.1"/>
</dbReference>
<dbReference type="PANTHER" id="PTHR11941:SF54">
    <property type="entry name" value="ENOYL-COA HYDRATASE, MITOCHONDRIAL"/>
    <property type="match status" value="1"/>
</dbReference>
<accession>H0E1Q2</accession>
<dbReference type="GO" id="GO:0004300">
    <property type="term" value="F:enoyl-CoA hydratase activity"/>
    <property type="evidence" value="ECO:0007669"/>
    <property type="project" value="UniProtKB-EC"/>
</dbReference>
<feature type="region of interest" description="Disordered" evidence="3">
    <location>
        <begin position="236"/>
        <end position="260"/>
    </location>
</feature>
<dbReference type="InterPro" id="IPR001753">
    <property type="entry name" value="Enoyl-CoA_hydra/iso"/>
</dbReference>
<evidence type="ECO:0000256" key="1">
    <source>
        <dbReference type="ARBA" id="ARBA00005254"/>
    </source>
</evidence>
<evidence type="ECO:0000256" key="3">
    <source>
        <dbReference type="SAM" id="MobiDB-lite"/>
    </source>
</evidence>
<dbReference type="Proteomes" id="UP000005143">
    <property type="component" value="Unassembled WGS sequence"/>
</dbReference>
<protein>
    <submittedName>
        <fullName evidence="4">Enoyl-CoA hydratase</fullName>
        <ecNumber evidence="4">4.2.1.17</ecNumber>
    </submittedName>
</protein>
<dbReference type="GO" id="GO:0006635">
    <property type="term" value="P:fatty acid beta-oxidation"/>
    <property type="evidence" value="ECO:0007669"/>
    <property type="project" value="TreeGrafter"/>
</dbReference>
<dbReference type="PATRIC" id="fig|1097667.3.peg.711"/>
<dbReference type="OrthoDB" id="9774843at2"/>